<evidence type="ECO:0008006" key="3">
    <source>
        <dbReference type="Google" id="ProtNLM"/>
    </source>
</evidence>
<evidence type="ECO:0000313" key="2">
    <source>
        <dbReference type="Proteomes" id="UP000002420"/>
    </source>
</evidence>
<dbReference type="EMBL" id="CP001089">
    <property type="protein sequence ID" value="ACD96373.1"/>
    <property type="molecule type" value="Genomic_DNA"/>
</dbReference>
<accession>B3E6W8</accession>
<dbReference type="PANTHER" id="PTHR39337">
    <property type="entry name" value="BLR5642 PROTEIN"/>
    <property type="match status" value="1"/>
</dbReference>
<reference evidence="1 2" key="1">
    <citation type="submission" date="2008-05" db="EMBL/GenBank/DDBJ databases">
        <title>Complete sequence of chromosome of Geobacter lovleyi SZ.</title>
        <authorList>
            <consortium name="US DOE Joint Genome Institute"/>
            <person name="Lucas S."/>
            <person name="Copeland A."/>
            <person name="Lapidus A."/>
            <person name="Glavina del Rio T."/>
            <person name="Dalin E."/>
            <person name="Tice H."/>
            <person name="Bruce D."/>
            <person name="Goodwin L."/>
            <person name="Pitluck S."/>
            <person name="Chertkov O."/>
            <person name="Meincke L."/>
            <person name="Brettin T."/>
            <person name="Detter J.C."/>
            <person name="Han C."/>
            <person name="Tapia R."/>
            <person name="Kuske C.R."/>
            <person name="Schmutz J."/>
            <person name="Larimer F."/>
            <person name="Land M."/>
            <person name="Hauser L."/>
            <person name="Kyrpides N."/>
            <person name="Mikhailova N."/>
            <person name="Sung Y."/>
            <person name="Fletcher K.E."/>
            <person name="Ritalahti K.M."/>
            <person name="Loeffler F.E."/>
            <person name="Richardson P."/>
        </authorList>
    </citation>
    <scope>NUCLEOTIDE SEQUENCE [LARGE SCALE GENOMIC DNA]</scope>
    <source>
        <strain evidence="2">ATCC BAA-1151 / DSM 17278 / SZ</strain>
    </source>
</reference>
<keyword evidence="2" id="KW-1185">Reference proteome</keyword>
<sequence>MAMTPGNVNVYTVGHSTRSLDDFTELLKRYGIGLLADVRSIPRSRHTPQFNADDLQLFLPTQGIDYQHLKGLGGLRHSRADSPNTGWKNASFRGFADYMQTPTFEAAITDLLQLVTRHTVALMCVEAVPWRCHRSLIADALLVRCINVMEIYDLHHAKPHTLNSLARVAGTTISYPP</sequence>
<dbReference type="InterPro" id="IPR014519">
    <property type="entry name" value="UCP024492"/>
</dbReference>
<gene>
    <name evidence="1" type="ordered locus">Glov_2660</name>
</gene>
<protein>
    <recommendedName>
        <fullName evidence="3">DNA repair protein</fullName>
    </recommendedName>
</protein>
<proteinExistence type="predicted"/>
<evidence type="ECO:0000313" key="1">
    <source>
        <dbReference type="EMBL" id="ACD96373.1"/>
    </source>
</evidence>
<organism evidence="1 2">
    <name type="scientific">Trichlorobacter lovleyi (strain ATCC BAA-1151 / DSM 17278 / SZ)</name>
    <name type="common">Geobacter lovleyi</name>
    <dbReference type="NCBI Taxonomy" id="398767"/>
    <lineage>
        <taxon>Bacteria</taxon>
        <taxon>Pseudomonadati</taxon>
        <taxon>Thermodesulfobacteriota</taxon>
        <taxon>Desulfuromonadia</taxon>
        <taxon>Geobacterales</taxon>
        <taxon>Geobacteraceae</taxon>
        <taxon>Trichlorobacter</taxon>
    </lineage>
</organism>
<dbReference type="AlphaFoldDB" id="B3E6W8"/>
<dbReference type="HOGENOM" id="CLU_077467_0_1_7"/>
<name>B3E6W8_TRIL1</name>
<dbReference type="eggNOG" id="COG5483">
    <property type="taxonomic scope" value="Bacteria"/>
</dbReference>
<dbReference type="KEGG" id="glo:Glov_2660"/>
<dbReference type="PIRSF" id="PIRSF024492">
    <property type="entry name" value="UCP024492"/>
    <property type="match status" value="1"/>
</dbReference>
<dbReference type="Pfam" id="PF04343">
    <property type="entry name" value="DUF488"/>
    <property type="match status" value="1"/>
</dbReference>
<dbReference type="PANTHER" id="PTHR39337:SF1">
    <property type="entry name" value="BLR5642 PROTEIN"/>
    <property type="match status" value="1"/>
</dbReference>
<dbReference type="RefSeq" id="WP_012470704.1">
    <property type="nucleotide sequence ID" value="NC_010814.1"/>
</dbReference>
<dbReference type="InterPro" id="IPR007438">
    <property type="entry name" value="DUF488"/>
</dbReference>
<dbReference type="Proteomes" id="UP000002420">
    <property type="component" value="Chromosome"/>
</dbReference>